<dbReference type="RefSeq" id="WP_168103178.1">
    <property type="nucleotide sequence ID" value="NZ_JAATEN010000015.1"/>
</dbReference>
<dbReference type="InterPro" id="IPR036188">
    <property type="entry name" value="FAD/NAD-bd_sf"/>
</dbReference>
<organism evidence="4 5">
    <name type="scientific">Streptomyces zingiberis</name>
    <dbReference type="NCBI Taxonomy" id="2053010"/>
    <lineage>
        <taxon>Bacteria</taxon>
        <taxon>Bacillati</taxon>
        <taxon>Actinomycetota</taxon>
        <taxon>Actinomycetes</taxon>
        <taxon>Kitasatosporales</taxon>
        <taxon>Streptomycetaceae</taxon>
        <taxon>Streptomyces</taxon>
    </lineage>
</organism>
<evidence type="ECO:0000259" key="3">
    <source>
        <dbReference type="Pfam" id="PF01494"/>
    </source>
</evidence>
<dbReference type="Gene3D" id="3.50.50.60">
    <property type="entry name" value="FAD/NAD(P)-binding domain"/>
    <property type="match status" value="1"/>
</dbReference>
<dbReference type="PANTHER" id="PTHR43004">
    <property type="entry name" value="TRK SYSTEM POTASSIUM UPTAKE PROTEIN"/>
    <property type="match status" value="1"/>
</dbReference>
<dbReference type="InterPro" id="IPR050641">
    <property type="entry name" value="RIFMO-like"/>
</dbReference>
<keyword evidence="2" id="KW-0274">FAD</keyword>
<dbReference type="SUPFAM" id="SSF51905">
    <property type="entry name" value="FAD/NAD(P)-binding domain"/>
    <property type="match status" value="1"/>
</dbReference>
<keyword evidence="5" id="KW-1185">Reference proteome</keyword>
<evidence type="ECO:0000256" key="1">
    <source>
        <dbReference type="ARBA" id="ARBA00022630"/>
    </source>
</evidence>
<dbReference type="Proteomes" id="UP000695264">
    <property type="component" value="Unassembled WGS sequence"/>
</dbReference>
<gene>
    <name evidence="4" type="ORF">HCK00_18885</name>
</gene>
<comment type="caution">
    <text evidence="4">The sequence shown here is derived from an EMBL/GenBank/DDBJ whole genome shotgun (WGS) entry which is preliminary data.</text>
</comment>
<protein>
    <submittedName>
        <fullName evidence="4">Aromatic ring hydroxylase</fullName>
    </submittedName>
</protein>
<reference evidence="4 5" key="1">
    <citation type="submission" date="2020-03" db="EMBL/GenBank/DDBJ databases">
        <title>WGS of actinomycetes isolated from Thailand.</title>
        <authorList>
            <person name="Thawai C."/>
        </authorList>
    </citation>
    <scope>NUCLEOTIDE SEQUENCE [LARGE SCALE GENOMIC DNA]</scope>
    <source>
        <strain evidence="4 5">PLAI 1-29</strain>
    </source>
</reference>
<evidence type="ECO:0000256" key="2">
    <source>
        <dbReference type="ARBA" id="ARBA00022827"/>
    </source>
</evidence>
<dbReference type="PRINTS" id="PR00420">
    <property type="entry name" value="RNGMNOXGNASE"/>
</dbReference>
<keyword evidence="1" id="KW-0285">Flavoprotein</keyword>
<dbReference type="EMBL" id="JAATEN010000015">
    <property type="protein sequence ID" value="NJQ02551.1"/>
    <property type="molecule type" value="Genomic_DNA"/>
</dbReference>
<dbReference type="Pfam" id="PF01494">
    <property type="entry name" value="FAD_binding_3"/>
    <property type="match status" value="1"/>
</dbReference>
<sequence length="613" mass="65709">MTDDPIAPAARPAPGVPACDREVPVLVVGGGGCGLAASVFLSDAGVDHLLVERRESTSVLPRAHYLNQRTMEIFRQYGIADDVYRISAPLAHMSEIVWTTSLAGDGPLDARELHRMDAFGGGGTAGPYAADSPGPSTNLPQHRLEPLLRRHAERRERAELLFHHEMTEFTQDETGVTALITDRSTGRTSTVRARYLLGADGGRSIGRSLSIPMDGAGGGFTIISVHFSADLSRWWPGDSVLMTHIISPQGEVSVVVATGPEWGLASDEWALHFRVHPGAEVDLGTEAIAARVRELLKLPAELDVLVRHVSEYRPEAVVARSFQDRRVFLAGDAAHRQPPAAGGGLNTAVQDAHNIAWKLGAVVSGRAEPALLDTYEAERLPVATRNVRWAMACLRNYGVLFASLGMVPGQPEATLAGFGELLSDSPMGETRRTVTREVFATQRIEYQAHDIELGHSYPSGAVVPDGTPPPPRDPLGAVHHPVTRPGHRLPHAWLRHGDTRVSTLDLVGRHAGFVLITGPLSEVWEVAAKKAADTYGVAVTVVSVGNAPGTADHWDDEGTWAAVRGTEDDGALLVRPDQHVAWRAERPGPQPDRDLGGALRRVLGHPDATAAGG</sequence>
<dbReference type="Gene3D" id="3.40.30.120">
    <property type="match status" value="1"/>
</dbReference>
<dbReference type="PANTHER" id="PTHR43004:SF6">
    <property type="entry name" value="FAD_NAD(P)-BINDING OXIDOREDUCTASE FAMILY PROTEIN"/>
    <property type="match status" value="1"/>
</dbReference>
<proteinExistence type="predicted"/>
<feature type="domain" description="FAD-binding" evidence="3">
    <location>
        <begin position="22"/>
        <end position="390"/>
    </location>
</feature>
<dbReference type="InterPro" id="IPR002938">
    <property type="entry name" value="FAD-bd"/>
</dbReference>
<accession>A0ABX1BXY2</accession>
<dbReference type="Pfam" id="PF21274">
    <property type="entry name" value="Rng_hyd_C"/>
    <property type="match status" value="1"/>
</dbReference>
<evidence type="ECO:0000313" key="4">
    <source>
        <dbReference type="EMBL" id="NJQ02551.1"/>
    </source>
</evidence>
<evidence type="ECO:0000313" key="5">
    <source>
        <dbReference type="Proteomes" id="UP000695264"/>
    </source>
</evidence>
<name>A0ABX1BXY2_9ACTN</name>
<dbReference type="Gene3D" id="3.30.9.10">
    <property type="entry name" value="D-Amino Acid Oxidase, subunit A, domain 2"/>
    <property type="match status" value="1"/>
</dbReference>